<evidence type="ECO:0000259" key="2">
    <source>
        <dbReference type="Pfam" id="PF07885"/>
    </source>
</evidence>
<keyword evidence="1" id="KW-0812">Transmembrane</keyword>
<protein>
    <submittedName>
        <fullName evidence="3">Two pore domain potassium channel family protein</fullName>
    </submittedName>
</protein>
<evidence type="ECO:0000256" key="1">
    <source>
        <dbReference type="SAM" id="Phobius"/>
    </source>
</evidence>
<dbReference type="AlphaFoldDB" id="A0A7V5UF66"/>
<dbReference type="EMBL" id="DROD01000476">
    <property type="protein sequence ID" value="HHJ52959.1"/>
    <property type="molecule type" value="Genomic_DNA"/>
</dbReference>
<keyword evidence="3" id="KW-0407">Ion channel</keyword>
<keyword evidence="1" id="KW-1133">Transmembrane helix</keyword>
<dbReference type="GO" id="GO:0034220">
    <property type="term" value="P:monoatomic ion transmembrane transport"/>
    <property type="evidence" value="ECO:0007669"/>
    <property type="project" value="UniProtKB-KW"/>
</dbReference>
<comment type="caution">
    <text evidence="3">The sequence shown here is derived from an EMBL/GenBank/DDBJ whole genome shotgun (WGS) entry which is preliminary data.</text>
</comment>
<dbReference type="Gene3D" id="1.10.287.70">
    <property type="match status" value="1"/>
</dbReference>
<evidence type="ECO:0000313" key="3">
    <source>
        <dbReference type="EMBL" id="HHJ52959.1"/>
    </source>
</evidence>
<feature type="non-terminal residue" evidence="3">
    <location>
        <position position="234"/>
    </location>
</feature>
<keyword evidence="3" id="KW-0813">Transport</keyword>
<feature type="transmembrane region" description="Helical" evidence="1">
    <location>
        <begin position="102"/>
        <end position="119"/>
    </location>
</feature>
<proteinExistence type="predicted"/>
<accession>A0A7V5UF66</accession>
<dbReference type="SUPFAM" id="SSF81324">
    <property type="entry name" value="Voltage-gated potassium channels"/>
    <property type="match status" value="1"/>
</dbReference>
<dbReference type="Proteomes" id="UP000886124">
    <property type="component" value="Unassembled WGS sequence"/>
</dbReference>
<feature type="domain" description="Potassium channel" evidence="2">
    <location>
        <begin position="196"/>
        <end position="234"/>
    </location>
</feature>
<keyword evidence="1" id="KW-0472">Membrane</keyword>
<dbReference type="InterPro" id="IPR013099">
    <property type="entry name" value="K_chnl_dom"/>
</dbReference>
<gene>
    <name evidence="3" type="ORF">ENJ89_07170</name>
</gene>
<reference evidence="3" key="1">
    <citation type="journal article" date="2020" name="mSystems">
        <title>Genome- and Community-Level Interaction Insights into Carbon Utilization and Element Cycling Functions of Hydrothermarchaeota in Hydrothermal Sediment.</title>
        <authorList>
            <person name="Zhou Z."/>
            <person name="Liu Y."/>
            <person name="Xu W."/>
            <person name="Pan J."/>
            <person name="Luo Z.H."/>
            <person name="Li M."/>
        </authorList>
    </citation>
    <scope>NUCLEOTIDE SEQUENCE [LARGE SCALE GENOMIC DNA]</scope>
    <source>
        <strain evidence="3">HyVt-527</strain>
    </source>
</reference>
<keyword evidence="3" id="KW-0406">Ion transport</keyword>
<name>A0A7V5UF66_CALAY</name>
<organism evidence="3">
    <name type="scientific">Caldithrix abyssi</name>
    <dbReference type="NCBI Taxonomy" id="187145"/>
    <lineage>
        <taxon>Bacteria</taxon>
        <taxon>Pseudomonadati</taxon>
        <taxon>Calditrichota</taxon>
        <taxon>Calditrichia</taxon>
        <taxon>Calditrichales</taxon>
        <taxon>Calditrichaceae</taxon>
        <taxon>Caldithrix</taxon>
    </lineage>
</organism>
<sequence length="234" mass="28069">MVDEKNWHIHFNEIRRIDHHYRINPADSSLSSRHEVYTAIYNAYRRQGRWQQADDCYYEWKQFERRNYWTLSTDPSLVKLPKTLFNYLNWISCGYGIKPLRIFPFAVLVVFLFALFYYFTPQPISNLEHHLISADKIKKRLNKLSAKELKETFSEYDFKFRQHKQDLIDDIVSTVDREELSRILKLEAKSRFNLNYLWNCFYFSFSTFTTVGLGDWYPTGNLNRAIVMIEGALG</sequence>
<dbReference type="Pfam" id="PF07885">
    <property type="entry name" value="Ion_trans_2"/>
    <property type="match status" value="1"/>
</dbReference>